<dbReference type="Gene3D" id="3.40.47.10">
    <property type="match status" value="1"/>
</dbReference>
<dbReference type="InterPro" id="IPR016039">
    <property type="entry name" value="Thiolase-like"/>
</dbReference>
<dbReference type="PANTHER" id="PTHR34069">
    <property type="entry name" value="3-OXOACYL-[ACYL-CARRIER-PROTEIN] SYNTHASE 3"/>
    <property type="match status" value="1"/>
</dbReference>
<dbReference type="Proteomes" id="UP001273589">
    <property type="component" value="Unassembled WGS sequence"/>
</dbReference>
<keyword evidence="1" id="KW-0808">Transferase</keyword>
<dbReference type="EMBL" id="JARAWN010000018">
    <property type="protein sequence ID" value="MDX3129202.1"/>
    <property type="molecule type" value="Genomic_DNA"/>
</dbReference>
<name>A0AAJ2PKY3_9ACTN</name>
<dbReference type="InterPro" id="IPR013747">
    <property type="entry name" value="ACP_syn_III_C"/>
</dbReference>
<reference evidence="4" key="1">
    <citation type="journal article" date="2023" name="Microb. Genom.">
        <title>Mesoterricola silvestris gen. nov., sp. nov., Mesoterricola sediminis sp. nov., Geothrix oryzae sp. nov., Geothrix edaphica sp. nov., Geothrix rubra sp. nov., and Geothrix limicola sp. nov., six novel members of Acidobacteriota isolated from soils.</title>
        <authorList>
            <person name="Weisberg A.J."/>
            <person name="Pearce E."/>
            <person name="Kramer C.G."/>
            <person name="Chang J.H."/>
            <person name="Clarke C.R."/>
        </authorList>
    </citation>
    <scope>NUCLEOTIDE SEQUENCE</scope>
    <source>
        <strain evidence="4">ND06-05F</strain>
    </source>
</reference>
<dbReference type="AlphaFoldDB" id="A0AAJ2PKY3"/>
<keyword evidence="2" id="KW-0012">Acyltransferase</keyword>
<accession>A0AAJ2PKY3</accession>
<dbReference type="PANTHER" id="PTHR34069:SF2">
    <property type="entry name" value="BETA-KETOACYL-[ACYL-CARRIER-PROTEIN] SYNTHASE III"/>
    <property type="match status" value="1"/>
</dbReference>
<gene>
    <name evidence="4" type="ORF">PV367_05160</name>
</gene>
<comment type="caution">
    <text evidence="4">The sequence shown here is derived from an EMBL/GenBank/DDBJ whole genome shotgun (WGS) entry which is preliminary data.</text>
</comment>
<dbReference type="GO" id="GO:0016747">
    <property type="term" value="F:acyltransferase activity, transferring groups other than amino-acyl groups"/>
    <property type="evidence" value="ECO:0007669"/>
    <property type="project" value="UniProtKB-ARBA"/>
</dbReference>
<dbReference type="GO" id="GO:0044550">
    <property type="term" value="P:secondary metabolite biosynthetic process"/>
    <property type="evidence" value="ECO:0007669"/>
    <property type="project" value="TreeGrafter"/>
</dbReference>
<dbReference type="SUPFAM" id="SSF53901">
    <property type="entry name" value="Thiolase-like"/>
    <property type="match status" value="2"/>
</dbReference>
<evidence type="ECO:0000256" key="2">
    <source>
        <dbReference type="ARBA" id="ARBA00023315"/>
    </source>
</evidence>
<organism evidence="4 5">
    <name type="scientific">Streptomyces europaeiscabiei</name>
    <dbReference type="NCBI Taxonomy" id="146819"/>
    <lineage>
        <taxon>Bacteria</taxon>
        <taxon>Bacillati</taxon>
        <taxon>Actinomycetota</taxon>
        <taxon>Actinomycetes</taxon>
        <taxon>Kitasatosporales</taxon>
        <taxon>Streptomycetaceae</taxon>
        <taxon>Streptomyces</taxon>
    </lineage>
</organism>
<evidence type="ECO:0000313" key="5">
    <source>
        <dbReference type="Proteomes" id="UP001273589"/>
    </source>
</evidence>
<evidence type="ECO:0000256" key="1">
    <source>
        <dbReference type="ARBA" id="ARBA00022679"/>
    </source>
</evidence>
<proteinExistence type="predicted"/>
<protein>
    <submittedName>
        <fullName evidence="4">3-oxoacyl-[acyl-carrier-protein] synthase III C-terminal domain-containing protein</fullName>
    </submittedName>
</protein>
<sequence>MPTAPSPFPYAVTGAHTTLGSVITMDAWAKLAQVPDRREPGSVLDGSFITRLLGIEGKSWGPDQFATPETVAETARAALACARLDARDITAVIVVTCNPYQTLLDQDAFTFMRMLGIRDHVPPLQLGAGCAGLARAAALVAQLATERALVIAYSVPSRITFDEDGVMLPAYRDNTVHPYGKNLWATPALFSDAAAAMVLERDEDIDGLVLYSRDSQSFGNEPGLDDPLIHFLGGGTEHPGGAPGSAELSCFGMNAPEIGRYYSGGMTLNHQALEAARPGYLDQVHRVYTHQANPRLVEEFIQHTGLTAEQAPSNVRQLGNTVSPSTLALLHADQENGGLAYGDRVCFSVVGSGPERGAFITPIRIPALRPLASHAE</sequence>
<dbReference type="RefSeq" id="WP_319689758.1">
    <property type="nucleotide sequence ID" value="NZ_JARAWN010000018.1"/>
</dbReference>
<feature type="domain" description="Beta-ketoacyl-[acyl-carrier-protein] synthase III C-terminal" evidence="3">
    <location>
        <begin position="282"/>
        <end position="360"/>
    </location>
</feature>
<evidence type="ECO:0000313" key="4">
    <source>
        <dbReference type="EMBL" id="MDX3129202.1"/>
    </source>
</evidence>
<evidence type="ECO:0000259" key="3">
    <source>
        <dbReference type="Pfam" id="PF08541"/>
    </source>
</evidence>
<dbReference type="Pfam" id="PF08541">
    <property type="entry name" value="ACP_syn_III_C"/>
    <property type="match status" value="1"/>
</dbReference>